<evidence type="ECO:0000256" key="1">
    <source>
        <dbReference type="SAM" id="MobiDB-lite"/>
    </source>
</evidence>
<feature type="compositionally biased region" description="Acidic residues" evidence="1">
    <location>
        <begin position="994"/>
        <end position="1008"/>
    </location>
</feature>
<proteinExistence type="predicted"/>
<name>A0A7C8JUM8_ORBOL</name>
<dbReference type="PANTHER" id="PTHR33099:SF7">
    <property type="entry name" value="MYND-TYPE DOMAIN-CONTAINING PROTEIN"/>
    <property type="match status" value="1"/>
</dbReference>
<protein>
    <recommendedName>
        <fullName evidence="2">Fe2OG dioxygenase domain-containing protein</fullName>
    </recommendedName>
</protein>
<dbReference type="PROSITE" id="PS51471">
    <property type="entry name" value="FE2OG_OXY"/>
    <property type="match status" value="1"/>
</dbReference>
<evidence type="ECO:0000259" key="2">
    <source>
        <dbReference type="PROSITE" id="PS51471"/>
    </source>
</evidence>
<dbReference type="Proteomes" id="UP000475325">
    <property type="component" value="Unassembled WGS sequence"/>
</dbReference>
<reference evidence="5 6" key="1">
    <citation type="submission" date="2019-06" db="EMBL/GenBank/DDBJ databases">
        <authorList>
            <person name="Palmer J.M."/>
        </authorList>
    </citation>
    <scope>NUCLEOTIDE SEQUENCE [LARGE SCALE GENOMIC DNA]</scope>
    <source>
        <strain evidence="3 5">TWF102</strain>
        <strain evidence="4 6">TWF703</strain>
    </source>
</reference>
<feature type="compositionally biased region" description="Low complexity" evidence="1">
    <location>
        <begin position="964"/>
        <end position="976"/>
    </location>
</feature>
<evidence type="ECO:0000313" key="4">
    <source>
        <dbReference type="EMBL" id="KAF3143820.1"/>
    </source>
</evidence>
<organism evidence="4 6">
    <name type="scientific">Orbilia oligospora</name>
    <name type="common">Nematode-trapping fungus</name>
    <name type="synonym">Arthrobotrys oligospora</name>
    <dbReference type="NCBI Taxonomy" id="2813651"/>
    <lineage>
        <taxon>Eukaryota</taxon>
        <taxon>Fungi</taxon>
        <taxon>Dikarya</taxon>
        <taxon>Ascomycota</taxon>
        <taxon>Pezizomycotina</taxon>
        <taxon>Orbiliomycetes</taxon>
        <taxon>Orbiliales</taxon>
        <taxon>Orbiliaceae</taxon>
        <taxon>Orbilia</taxon>
    </lineage>
</organism>
<dbReference type="EMBL" id="WIQW01000008">
    <property type="protein sequence ID" value="KAF3108658.1"/>
    <property type="molecule type" value="Genomic_DNA"/>
</dbReference>
<dbReference type="EMBL" id="WIQZ01000008">
    <property type="protein sequence ID" value="KAF3143820.1"/>
    <property type="molecule type" value="Genomic_DNA"/>
</dbReference>
<evidence type="ECO:0000313" key="3">
    <source>
        <dbReference type="EMBL" id="KAF3108658.1"/>
    </source>
</evidence>
<feature type="domain" description="Fe2OG dioxygenase" evidence="2">
    <location>
        <begin position="176"/>
        <end position="273"/>
    </location>
</feature>
<dbReference type="Proteomes" id="UP000480548">
    <property type="component" value="Unassembled WGS sequence"/>
</dbReference>
<accession>A0A7C8JUM8</accession>
<comment type="caution">
    <text evidence="4">The sequence shown here is derived from an EMBL/GenBank/DDBJ whole genome shotgun (WGS) entry which is preliminary data.</text>
</comment>
<dbReference type="InterPro" id="IPR005123">
    <property type="entry name" value="Oxoglu/Fe-dep_dioxygenase_dom"/>
</dbReference>
<evidence type="ECO:0000313" key="6">
    <source>
        <dbReference type="Proteomes" id="UP000480548"/>
    </source>
</evidence>
<sequence>MDEIPAFIHSMHMDLLEGEAAMATMSDIDDEDMLINEDLVDDDEQSSDERTEAPPPSFELRLYRALEDFENYQGTFAFSSTYSAVPNPGLKVKGLDGSCLRLPVSTEDAAKLSELGRLSPFGKGEQTIIDPTVRSSRQLDPSELEFENPRFTDWLQGPVLSEIGTALGIGTEMRSKLNLYKLLVYEKGDHFKTHRDTPKEDGMIGTVVVILPSVFEGGIVKLSHAGQETSFDFARDCDYSFGVAAWYSDVEHAVEEVTGGYRVALVYNLTVEGGSLSASGTAVRSGLLELLEELKEREDPVAYSLENKYSLAQRRLGFKGKDRYVISNLIAGMNKVGGISMCCGDVQIKLSEDEEEMDENYENEDEDEAPNFNRTRGVNAHVEIILTGIEHIAGTYRHFGSGQIPWLTKLYSLGPSLDEIESINQEEEYTGNEGTLIHTWYKTSCIILWPTSEAESIVQQIKEPLLQWDTVLNIVSPKSPSHTTPREGDPLLIIKLLAFLERCICFPPPDDKIRRAGELLYNMFQSVGKDDIEMIEKSSLFEYANLVAPWRPVGRGVEPVPNPSKEGLLRLLKLKALFPKNLPISFDPTVKKILGLRYVVLSPSVLCKLLETYQDSPQEEVIELFKSTFTGHPNVNLLEDLYKKVENGYPNGSQVHALLNSIPHHTFHEFIIAGLRQRFALYYAETEDFRFRLDQSGFNSDYHPMGYSAPNIEATPSSIWQGIDPSINRITNYLRFLDEQAEPHRSRLITLFTKAILIPIEKMVPISDDEMQRWRRYLSINVQVVEKFLRKPSLTVLPCSAIIRENMVEAIIKYFPCDKPEPASYFLPSWTSPRCPTGGCEICGPINQFLQSNTEHHYHVQVSEEESDHYRRLDFELSNYPNPQATRLYEYRSEINVRYHDGYALSPANFTIIKLAEERYRKTKRQYDATIKARKDMLKLIHEPFNQFGKTAREVGDSFSPSVESEGSTGSSTTGEQGAQTTLTDGFGWPIGGDYEDDDDDSDEESFL</sequence>
<dbReference type="PANTHER" id="PTHR33099">
    <property type="entry name" value="FE2OG DIOXYGENASE DOMAIN-CONTAINING PROTEIN"/>
    <property type="match status" value="1"/>
</dbReference>
<feature type="region of interest" description="Disordered" evidence="1">
    <location>
        <begin position="953"/>
        <end position="1008"/>
    </location>
</feature>
<evidence type="ECO:0000313" key="5">
    <source>
        <dbReference type="Proteomes" id="UP000475325"/>
    </source>
</evidence>
<gene>
    <name evidence="3" type="ORF">TWF102_010781</name>
    <name evidence="4" type="ORF">TWF703_010226</name>
</gene>
<dbReference type="Gene3D" id="2.60.120.620">
    <property type="entry name" value="q2cbj1_9rhob like domain"/>
    <property type="match status" value="1"/>
</dbReference>
<dbReference type="AlphaFoldDB" id="A0A7C8JUM8"/>